<protein>
    <recommendedName>
        <fullName evidence="9">Mechanosensitive ion channel protein</fullName>
    </recommendedName>
</protein>
<comment type="caution">
    <text evidence="13">The sequence shown here is derived from an EMBL/GenBank/DDBJ whole genome shotgun (WGS) entry which is preliminary data.</text>
</comment>
<comment type="subcellular location">
    <subcellularLocation>
        <location evidence="1">Membrane</location>
        <topology evidence="1">Multi-pass membrane protein</topology>
    </subcellularLocation>
</comment>
<evidence type="ECO:0000256" key="2">
    <source>
        <dbReference type="ARBA" id="ARBA00008017"/>
    </source>
</evidence>
<dbReference type="GO" id="GO:0005886">
    <property type="term" value="C:plasma membrane"/>
    <property type="evidence" value="ECO:0007669"/>
    <property type="project" value="UniProtKB-UniRule"/>
</dbReference>
<evidence type="ECO:0000256" key="7">
    <source>
        <dbReference type="ARBA" id="ARBA00023136"/>
    </source>
</evidence>
<evidence type="ECO:0000256" key="4">
    <source>
        <dbReference type="ARBA" id="ARBA00022692"/>
    </source>
</evidence>
<keyword evidence="6" id="KW-0406">Ion transport</keyword>
<dbReference type="FunFam" id="2.30.30.60:FF:000003">
    <property type="entry name" value="Predicted mechanosensitive ion channel"/>
    <property type="match status" value="1"/>
</dbReference>
<evidence type="ECO:0000256" key="6">
    <source>
        <dbReference type="ARBA" id="ARBA00023065"/>
    </source>
</evidence>
<dbReference type="Gramene" id="KZM90216">
    <property type="protein sequence ID" value="KZM90216"/>
    <property type="gene ID" value="DCAR_022419"/>
</dbReference>
<dbReference type="GO" id="GO:0050982">
    <property type="term" value="P:detection of mechanical stimulus"/>
    <property type="evidence" value="ECO:0007669"/>
    <property type="project" value="UniProtKB-ARBA"/>
</dbReference>
<keyword evidence="5 11" id="KW-1133">Transmembrane helix</keyword>
<feature type="transmembrane region" description="Helical" evidence="11">
    <location>
        <begin position="644"/>
        <end position="667"/>
    </location>
</feature>
<dbReference type="OMA" id="NRNISAW"/>
<evidence type="ECO:0000256" key="3">
    <source>
        <dbReference type="ARBA" id="ARBA00022448"/>
    </source>
</evidence>
<dbReference type="PIRSF" id="PIRSF017209">
    <property type="entry name" value="Memb_At2g17000_prd"/>
    <property type="match status" value="1"/>
</dbReference>
<gene>
    <name evidence="13" type="ORF">DCAR_022419</name>
</gene>
<dbReference type="SUPFAM" id="SSF50182">
    <property type="entry name" value="Sm-like ribonucleoproteins"/>
    <property type="match status" value="1"/>
</dbReference>
<dbReference type="EMBL" id="LNRQ01000006">
    <property type="protein sequence ID" value="KZM90216.1"/>
    <property type="molecule type" value="Genomic_DNA"/>
</dbReference>
<evidence type="ECO:0000256" key="11">
    <source>
        <dbReference type="SAM" id="Phobius"/>
    </source>
</evidence>
<dbReference type="InterPro" id="IPR016688">
    <property type="entry name" value="MscS-like_plants/fungi"/>
</dbReference>
<feature type="region of interest" description="Disordered" evidence="10">
    <location>
        <begin position="156"/>
        <end position="193"/>
    </location>
</feature>
<keyword evidence="3" id="KW-0813">Transport</keyword>
<proteinExistence type="inferred from homology"/>
<dbReference type="Pfam" id="PF00924">
    <property type="entry name" value="MS_channel_2nd"/>
    <property type="match status" value="1"/>
</dbReference>
<feature type="transmembrane region" description="Helical" evidence="11">
    <location>
        <begin position="613"/>
        <end position="632"/>
    </location>
</feature>
<feature type="transmembrane region" description="Helical" evidence="11">
    <location>
        <begin position="252"/>
        <end position="273"/>
    </location>
</feature>
<evidence type="ECO:0000259" key="12">
    <source>
        <dbReference type="Pfam" id="PF00924"/>
    </source>
</evidence>
<dbReference type="Gene3D" id="2.30.30.60">
    <property type="match status" value="1"/>
</dbReference>
<feature type="transmembrane region" description="Helical" evidence="11">
    <location>
        <begin position="211"/>
        <end position="232"/>
    </location>
</feature>
<feature type="domain" description="Mechanosensitive ion channel MscS" evidence="12">
    <location>
        <begin position="663"/>
        <end position="719"/>
    </location>
</feature>
<keyword evidence="7 9" id="KW-0472">Membrane</keyword>
<evidence type="ECO:0000256" key="10">
    <source>
        <dbReference type="SAM" id="MobiDB-lite"/>
    </source>
</evidence>
<feature type="transmembrane region" description="Helical" evidence="11">
    <location>
        <begin position="285"/>
        <end position="308"/>
    </location>
</feature>
<dbReference type="InterPro" id="IPR006685">
    <property type="entry name" value="MscS_channel_2nd"/>
</dbReference>
<evidence type="ECO:0000256" key="1">
    <source>
        <dbReference type="ARBA" id="ARBA00004141"/>
    </source>
</evidence>
<dbReference type="PANTHER" id="PTHR31618:SF16">
    <property type="entry name" value="MECHANOSENSITIVE ION CHANNEL PROTEIN"/>
    <property type="match status" value="1"/>
</dbReference>
<sequence>MFKRSFKVSGDVSDVTNERRPILSGHQSEVILKIEDNATGNDDDVSGVVAEESSSFQFCTDAVKDESEVSLGVNSKVGKLEPFQSVSGPPKCEIEVRESKVSFKAQIEVSSSDDDLDPDDDLVDDRLRNRLSNVSHKNGASNKGVKGKSILRTKGRLADQPVSRRRSGQGSNAGQRKSGEGSGKASEEDDDEAFNDDDVPLHLKKLNFNTLAKIECTSLVLIVTFLMCTLGISKWKRKKYHGLHIWKWEVLLLVLICGRLVSDWVIRFVVFCIERNFMLRKRVVYFVYALRKSVQNCVWLSLVLVAWNELFDKKVMVARNRFLRFVDRFLWCLLAATLIWVVKTLLIKVFASSFHVKTFFDRIQDTLFNQYVIEMLTGPPMIEIHDKIEEEGNLMVEISKFEDADTVLPPDLRAAAFRTVACGENELVKQYSGITPNKKDDVGVFSKKQDEDKFLVSQLHKLNPKNISAWNMKRLIKLVRYRALTTLDEHLQGVPTNIQDPSTNQICSEYEAKVAARKIFHNVARRKSKSKPTDASFDILVYDRYIHMQDLLRFLGENEAERAMEIIEGIPASNKISKRDLRNWVVNAFRERKALAFSLNDTKTAVNKLHNMVNVLVSIIIVIIGLVILGVTSRQLLVAVSSQLVLVTFIFGNTCKTIFEALIFLFVMHPFDVGDRCEIGGVQMIVEEMNILTTVFLRFDSQKIIYPNSTLSTMPIHNLYRSPDMDESIDFFFHIATPVEKVNVMKQRIASYIDNKKDHWYSNPPIVTRDMVELNKVQMSLWPTHKMNHQNAVERYERRGLLVEEIIRIVKEMDIDNLFRPIDINIRNMPTVKSSRTNLDY</sequence>
<evidence type="ECO:0000313" key="13">
    <source>
        <dbReference type="EMBL" id="KZM90216.1"/>
    </source>
</evidence>
<evidence type="ECO:0000256" key="5">
    <source>
        <dbReference type="ARBA" id="ARBA00022989"/>
    </source>
</evidence>
<keyword evidence="8" id="KW-0407">Ion channel</keyword>
<organism evidence="13">
    <name type="scientific">Daucus carota subsp. sativus</name>
    <name type="common">Carrot</name>
    <dbReference type="NCBI Taxonomy" id="79200"/>
    <lineage>
        <taxon>Eukaryota</taxon>
        <taxon>Viridiplantae</taxon>
        <taxon>Streptophyta</taxon>
        <taxon>Embryophyta</taxon>
        <taxon>Tracheophyta</taxon>
        <taxon>Spermatophyta</taxon>
        <taxon>Magnoliopsida</taxon>
        <taxon>eudicotyledons</taxon>
        <taxon>Gunneridae</taxon>
        <taxon>Pentapetalae</taxon>
        <taxon>asterids</taxon>
        <taxon>campanulids</taxon>
        <taxon>Apiales</taxon>
        <taxon>Apiaceae</taxon>
        <taxon>Apioideae</taxon>
        <taxon>Scandiceae</taxon>
        <taxon>Daucinae</taxon>
        <taxon>Daucus</taxon>
        <taxon>Daucus sect. Daucus</taxon>
    </lineage>
</organism>
<dbReference type="InterPro" id="IPR023408">
    <property type="entry name" value="MscS_beta-dom_sf"/>
</dbReference>
<keyword evidence="4 11" id="KW-0812">Transmembrane</keyword>
<dbReference type="GO" id="GO:0008381">
    <property type="term" value="F:mechanosensitive monoatomic ion channel activity"/>
    <property type="evidence" value="ECO:0007669"/>
    <property type="project" value="TreeGrafter"/>
</dbReference>
<dbReference type="PANTHER" id="PTHR31618">
    <property type="entry name" value="MECHANOSENSITIVE ION CHANNEL PROTEIN 5"/>
    <property type="match status" value="1"/>
</dbReference>
<comment type="similarity">
    <text evidence="2 9">Belongs to the MscS (TC 1.A.23) family.</text>
</comment>
<feature type="transmembrane region" description="Helical" evidence="11">
    <location>
        <begin position="328"/>
        <end position="347"/>
    </location>
</feature>
<reference evidence="13" key="1">
    <citation type="journal article" date="2016" name="Nat. Genet.">
        <title>A high-quality carrot genome assembly provides new insights into carotenoid accumulation and asterid genome evolution.</title>
        <authorList>
            <person name="Iorizzo M."/>
            <person name="Ellison S."/>
            <person name="Senalik D."/>
            <person name="Zeng P."/>
            <person name="Satapoomin P."/>
            <person name="Huang J."/>
            <person name="Bowman M."/>
            <person name="Iovene M."/>
            <person name="Sanseverino W."/>
            <person name="Cavagnaro P."/>
            <person name="Yildiz M."/>
            <person name="Macko-Podgorni A."/>
            <person name="Moranska E."/>
            <person name="Grzebelus E."/>
            <person name="Grzebelus D."/>
            <person name="Ashrafi H."/>
            <person name="Zheng Z."/>
            <person name="Cheng S."/>
            <person name="Spooner D."/>
            <person name="Van Deynze A."/>
            <person name="Simon P."/>
        </authorList>
    </citation>
    <scope>NUCLEOTIDE SEQUENCE [LARGE SCALE GENOMIC DNA]</scope>
    <source>
        <tissue evidence="13">Leaf</tissue>
    </source>
</reference>
<dbReference type="InterPro" id="IPR010920">
    <property type="entry name" value="LSM_dom_sf"/>
</dbReference>
<evidence type="ECO:0000256" key="8">
    <source>
        <dbReference type="ARBA" id="ARBA00023303"/>
    </source>
</evidence>
<name>A0A164VEA0_DAUCS</name>
<dbReference type="STRING" id="79200.A0A164VEA0"/>
<accession>A0A164VEA0</accession>
<dbReference type="GO" id="GO:0006820">
    <property type="term" value="P:monoatomic anion transport"/>
    <property type="evidence" value="ECO:0007669"/>
    <property type="project" value="TreeGrafter"/>
</dbReference>
<evidence type="ECO:0000256" key="9">
    <source>
        <dbReference type="PIRNR" id="PIRNR017209"/>
    </source>
</evidence>
<dbReference type="AlphaFoldDB" id="A0A164VEA0"/>